<dbReference type="PANTHER" id="PTHR43433:SF5">
    <property type="entry name" value="AB HYDROLASE-1 DOMAIN-CONTAINING PROTEIN"/>
    <property type="match status" value="1"/>
</dbReference>
<evidence type="ECO:0000313" key="3">
    <source>
        <dbReference type="Proteomes" id="UP000256310"/>
    </source>
</evidence>
<reference evidence="2 3" key="1">
    <citation type="submission" date="2018-07" db="EMBL/GenBank/DDBJ databases">
        <title>Genomic Encyclopedia of Type Strains, Phase IV (KMG-IV): sequencing the most valuable type-strain genomes for metagenomic binning, comparative biology and taxonomic classification.</title>
        <authorList>
            <person name="Goeker M."/>
        </authorList>
    </citation>
    <scope>NUCLEOTIDE SEQUENCE [LARGE SCALE GENOMIC DNA]</scope>
    <source>
        <strain evidence="2 3">DSM 26725</strain>
    </source>
</reference>
<comment type="caution">
    <text evidence="2">The sequence shown here is derived from an EMBL/GenBank/DDBJ whole genome shotgun (WGS) entry which is preliminary data.</text>
</comment>
<dbReference type="GO" id="GO:0004806">
    <property type="term" value="F:triacylglycerol lipase activity"/>
    <property type="evidence" value="ECO:0007669"/>
    <property type="project" value="TreeGrafter"/>
</dbReference>
<evidence type="ECO:0000313" key="2">
    <source>
        <dbReference type="EMBL" id="RED16268.1"/>
    </source>
</evidence>
<dbReference type="RefSeq" id="WP_116235689.1">
    <property type="nucleotide sequence ID" value="NZ_QRDP01000004.1"/>
</dbReference>
<dbReference type="AlphaFoldDB" id="A0A3D9FF36"/>
<dbReference type="InterPro" id="IPR050471">
    <property type="entry name" value="AB_hydrolase"/>
</dbReference>
<evidence type="ECO:0000259" key="1">
    <source>
        <dbReference type="Pfam" id="PF00561"/>
    </source>
</evidence>
<dbReference type="PANTHER" id="PTHR43433">
    <property type="entry name" value="HYDROLASE, ALPHA/BETA FOLD FAMILY PROTEIN"/>
    <property type="match status" value="1"/>
</dbReference>
<dbReference type="OrthoDB" id="9798888at2"/>
<dbReference type="Gene3D" id="3.40.50.1820">
    <property type="entry name" value="alpha/beta hydrolase"/>
    <property type="match status" value="1"/>
</dbReference>
<dbReference type="EMBL" id="QRDP01000004">
    <property type="protein sequence ID" value="RED16268.1"/>
    <property type="molecule type" value="Genomic_DNA"/>
</dbReference>
<dbReference type="InterPro" id="IPR029058">
    <property type="entry name" value="AB_hydrolase_fold"/>
</dbReference>
<dbReference type="Pfam" id="PF00561">
    <property type="entry name" value="Abhydrolase_1"/>
    <property type="match status" value="1"/>
</dbReference>
<gene>
    <name evidence="2" type="ORF">DFR46_1288</name>
</gene>
<protein>
    <submittedName>
        <fullName evidence="2">Pimeloyl-ACP methyl ester carboxylesterase</fullName>
    </submittedName>
</protein>
<dbReference type="InterPro" id="IPR000073">
    <property type="entry name" value="AB_hydrolase_1"/>
</dbReference>
<accession>A0A3D9FF36</accession>
<proteinExistence type="predicted"/>
<keyword evidence="3" id="KW-1185">Reference proteome</keyword>
<dbReference type="SUPFAM" id="SSF53474">
    <property type="entry name" value="alpha/beta-Hydrolases"/>
    <property type="match status" value="1"/>
</dbReference>
<name>A0A3D9FF36_9SPHN</name>
<feature type="domain" description="AB hydrolase-1" evidence="1">
    <location>
        <begin position="21"/>
        <end position="176"/>
    </location>
</feature>
<organism evidence="2 3">
    <name type="scientific">Parasphingopyxis lamellibrachiae</name>
    <dbReference type="NCBI Taxonomy" id="680125"/>
    <lineage>
        <taxon>Bacteria</taxon>
        <taxon>Pseudomonadati</taxon>
        <taxon>Pseudomonadota</taxon>
        <taxon>Alphaproteobacteria</taxon>
        <taxon>Sphingomonadales</taxon>
        <taxon>Sphingomonadaceae</taxon>
        <taxon>Parasphingopyxis</taxon>
    </lineage>
</organism>
<sequence>MQLTANGISLEVEDHGDRNDPALLLIMGFSGQLSLWPDAFVDGLVDRGFRVIRFDNRDIGLSDKLHGVKAPHPIWQLLVKRFFPGRRLAPYRLTDMAADAVGVLDALEIARAHVLGVSMGGMISQILAADYPERVSTLMPVMTSTNAPGLPGPDSEVRKALIKAARNRPETAEEALESGMNFFTVIGSPGGEERRAEIEELIRKNVERSFYPEGPSRQMAAIIDTGNLRPWASRVQADTVVIHGADDPLIPYACGEDVAAHIDGARFALIDGMGHDLPQDKHAQLTDTVAEHCLGR</sequence>
<dbReference type="Proteomes" id="UP000256310">
    <property type="component" value="Unassembled WGS sequence"/>
</dbReference>
<dbReference type="GO" id="GO:0046503">
    <property type="term" value="P:glycerolipid catabolic process"/>
    <property type="evidence" value="ECO:0007669"/>
    <property type="project" value="TreeGrafter"/>
</dbReference>